<feature type="transmembrane region" description="Helical" evidence="2">
    <location>
        <begin position="34"/>
        <end position="54"/>
    </location>
</feature>
<feature type="compositionally biased region" description="Low complexity" evidence="1">
    <location>
        <begin position="18"/>
        <end position="30"/>
    </location>
</feature>
<protein>
    <recommendedName>
        <fullName evidence="5">Integral membrane protein</fullName>
    </recommendedName>
</protein>
<evidence type="ECO:0000256" key="1">
    <source>
        <dbReference type="SAM" id="MobiDB-lite"/>
    </source>
</evidence>
<keyword evidence="2" id="KW-0472">Membrane</keyword>
<sequence>MTDRDTRRDTDLGTTVAGSSSQGSRSPRSGSRGFEAVLIILYALFATAATARSVVQMLRDFSFAPVAYLLSLAAALTYIAVSIALVRGGRRSRIALVLCLVELVGVLGVGTLSLLDPALFPDASVWSVFGEGYGYVPLLLPVIALVYLLRGRHRAPQTADDAR</sequence>
<name>A0ABW0FKW3_9MICO</name>
<evidence type="ECO:0000313" key="3">
    <source>
        <dbReference type="EMBL" id="MFC5299433.1"/>
    </source>
</evidence>
<feature type="transmembrane region" description="Helical" evidence="2">
    <location>
        <begin position="66"/>
        <end position="86"/>
    </location>
</feature>
<feature type="transmembrane region" description="Helical" evidence="2">
    <location>
        <begin position="132"/>
        <end position="149"/>
    </location>
</feature>
<keyword evidence="2" id="KW-0812">Transmembrane</keyword>
<feature type="transmembrane region" description="Helical" evidence="2">
    <location>
        <begin position="93"/>
        <end position="112"/>
    </location>
</feature>
<proteinExistence type="predicted"/>
<dbReference type="EMBL" id="JBHSLN010000088">
    <property type="protein sequence ID" value="MFC5299433.1"/>
    <property type="molecule type" value="Genomic_DNA"/>
</dbReference>
<organism evidence="3 4">
    <name type="scientific">Brachybacterium tyrofermentans</name>
    <dbReference type="NCBI Taxonomy" id="47848"/>
    <lineage>
        <taxon>Bacteria</taxon>
        <taxon>Bacillati</taxon>
        <taxon>Actinomycetota</taxon>
        <taxon>Actinomycetes</taxon>
        <taxon>Micrococcales</taxon>
        <taxon>Dermabacteraceae</taxon>
        <taxon>Brachybacterium</taxon>
    </lineage>
</organism>
<dbReference type="GeneID" id="303296457"/>
<feature type="compositionally biased region" description="Basic and acidic residues" evidence="1">
    <location>
        <begin position="1"/>
        <end position="11"/>
    </location>
</feature>
<reference evidence="4" key="1">
    <citation type="journal article" date="2019" name="Int. J. Syst. Evol. Microbiol.">
        <title>The Global Catalogue of Microorganisms (GCM) 10K type strain sequencing project: providing services to taxonomists for standard genome sequencing and annotation.</title>
        <authorList>
            <consortium name="The Broad Institute Genomics Platform"/>
            <consortium name="The Broad Institute Genome Sequencing Center for Infectious Disease"/>
            <person name="Wu L."/>
            <person name="Ma J."/>
        </authorList>
    </citation>
    <scope>NUCLEOTIDE SEQUENCE [LARGE SCALE GENOMIC DNA]</scope>
    <source>
        <strain evidence="4">CGMCC 1.16455</strain>
    </source>
</reference>
<keyword evidence="2" id="KW-1133">Transmembrane helix</keyword>
<feature type="region of interest" description="Disordered" evidence="1">
    <location>
        <begin position="1"/>
        <end position="30"/>
    </location>
</feature>
<dbReference type="RefSeq" id="WP_226849904.1">
    <property type="nucleotide sequence ID" value="NZ_BAAAIR010000025.1"/>
</dbReference>
<evidence type="ECO:0000256" key="2">
    <source>
        <dbReference type="SAM" id="Phobius"/>
    </source>
</evidence>
<evidence type="ECO:0008006" key="5">
    <source>
        <dbReference type="Google" id="ProtNLM"/>
    </source>
</evidence>
<gene>
    <name evidence="3" type="ORF">ACFPK8_18115</name>
</gene>
<comment type="caution">
    <text evidence="3">The sequence shown here is derived from an EMBL/GenBank/DDBJ whole genome shotgun (WGS) entry which is preliminary data.</text>
</comment>
<keyword evidence="4" id="KW-1185">Reference proteome</keyword>
<accession>A0ABW0FKW3</accession>
<dbReference type="Proteomes" id="UP001595937">
    <property type="component" value="Unassembled WGS sequence"/>
</dbReference>
<evidence type="ECO:0000313" key="4">
    <source>
        <dbReference type="Proteomes" id="UP001595937"/>
    </source>
</evidence>